<evidence type="ECO:0000256" key="4">
    <source>
        <dbReference type="ARBA" id="ARBA00022448"/>
    </source>
</evidence>
<evidence type="ECO:0000256" key="5">
    <source>
        <dbReference type="ARBA" id="ARBA00022475"/>
    </source>
</evidence>
<evidence type="ECO:0000256" key="7">
    <source>
        <dbReference type="ARBA" id="ARBA00022692"/>
    </source>
</evidence>
<dbReference type="EMBL" id="NPDN01000004">
    <property type="protein sequence ID" value="PJZ25707.1"/>
    <property type="molecule type" value="Genomic_DNA"/>
</dbReference>
<dbReference type="InterPro" id="IPR035906">
    <property type="entry name" value="MetI-like_sf"/>
</dbReference>
<comment type="similarity">
    <text evidence="3 11">Belongs to the binding-protein-dependent transport system permease family. CysTW subfamily.</text>
</comment>
<proteinExistence type="inferred from homology"/>
<evidence type="ECO:0000256" key="6">
    <source>
        <dbReference type="ARBA" id="ARBA00022505"/>
    </source>
</evidence>
<feature type="domain" description="ABC transmembrane type-1" evidence="12">
    <location>
        <begin position="13"/>
        <end position="221"/>
    </location>
</feature>
<comment type="caution">
    <text evidence="13">The sequence shown here is derived from an EMBL/GenBank/DDBJ whole genome shotgun (WGS) entry which is preliminary data.</text>
</comment>
<evidence type="ECO:0000256" key="10">
    <source>
        <dbReference type="RuleBase" id="RU363032"/>
    </source>
</evidence>
<dbReference type="AlphaFoldDB" id="A0A2M9XDE6"/>
<dbReference type="NCBIfam" id="TIGR02141">
    <property type="entry name" value="modB_ABC"/>
    <property type="match status" value="1"/>
</dbReference>
<keyword evidence="8 10" id="KW-1133">Transmembrane helix</keyword>
<dbReference type="PANTHER" id="PTHR30183:SF3">
    <property type="entry name" value="MOLYBDENUM TRANSPORT SYSTEM PERMEASE PROTEIN MODB"/>
    <property type="match status" value="1"/>
</dbReference>
<evidence type="ECO:0000256" key="8">
    <source>
        <dbReference type="ARBA" id="ARBA00022989"/>
    </source>
</evidence>
<keyword evidence="7 10" id="KW-0812">Transmembrane</keyword>
<keyword evidence="9 10" id="KW-0472">Membrane</keyword>
<evidence type="ECO:0000256" key="3">
    <source>
        <dbReference type="ARBA" id="ARBA00007069"/>
    </source>
</evidence>
<dbReference type="RefSeq" id="WP_100706350.1">
    <property type="nucleotide sequence ID" value="NZ_NPDL01000001.1"/>
</dbReference>
<evidence type="ECO:0000256" key="9">
    <source>
        <dbReference type="ARBA" id="ARBA00023136"/>
    </source>
</evidence>
<accession>A0A2M9XDE6</accession>
<evidence type="ECO:0000313" key="14">
    <source>
        <dbReference type="Proteomes" id="UP000232196"/>
    </source>
</evidence>
<evidence type="ECO:0000259" key="12">
    <source>
        <dbReference type="PROSITE" id="PS50928"/>
    </source>
</evidence>
<organism evidence="13 14">
    <name type="scientific">Leptospira hartskeerlii</name>
    <dbReference type="NCBI Taxonomy" id="2023177"/>
    <lineage>
        <taxon>Bacteria</taxon>
        <taxon>Pseudomonadati</taxon>
        <taxon>Spirochaetota</taxon>
        <taxon>Spirochaetia</taxon>
        <taxon>Leptospirales</taxon>
        <taxon>Leptospiraceae</taxon>
        <taxon>Leptospira</taxon>
    </lineage>
</organism>
<evidence type="ECO:0000256" key="2">
    <source>
        <dbReference type="ARBA" id="ARBA00004651"/>
    </source>
</evidence>
<comment type="subcellular location">
    <subcellularLocation>
        <location evidence="2 10">Cell membrane</location>
        <topology evidence="2 10">Multi-pass membrane protein</topology>
    </subcellularLocation>
</comment>
<feature type="transmembrane region" description="Helical" evidence="10">
    <location>
        <begin position="51"/>
        <end position="70"/>
    </location>
</feature>
<dbReference type="GO" id="GO:0005886">
    <property type="term" value="C:plasma membrane"/>
    <property type="evidence" value="ECO:0007669"/>
    <property type="project" value="UniProtKB-SubCell"/>
</dbReference>
<dbReference type="InterPro" id="IPR000515">
    <property type="entry name" value="MetI-like"/>
</dbReference>
<dbReference type="PROSITE" id="PS50928">
    <property type="entry name" value="ABC_TM1"/>
    <property type="match status" value="1"/>
</dbReference>
<keyword evidence="6 11" id="KW-0500">Molybdenum</keyword>
<keyword evidence="14" id="KW-1185">Reference proteome</keyword>
<evidence type="ECO:0000256" key="11">
    <source>
        <dbReference type="RuleBase" id="RU365097"/>
    </source>
</evidence>
<evidence type="ECO:0000313" key="13">
    <source>
        <dbReference type="EMBL" id="PJZ25707.1"/>
    </source>
</evidence>
<comment type="caution">
    <text evidence="11">Lacks conserved residue(s) required for the propagation of feature annotation.</text>
</comment>
<dbReference type="PANTHER" id="PTHR30183">
    <property type="entry name" value="MOLYBDENUM TRANSPORT SYSTEM PERMEASE PROTEIN MODB"/>
    <property type="match status" value="1"/>
</dbReference>
<gene>
    <name evidence="13" type="primary">modB</name>
    <name evidence="13" type="ORF">CH357_08635</name>
</gene>
<feature type="transmembrane region" description="Helical" evidence="10">
    <location>
        <begin position="200"/>
        <end position="221"/>
    </location>
</feature>
<comment type="function">
    <text evidence="1 11">Part of the binding-protein-dependent transport system for molybdenum; probably responsible for the translocation of the substrate across the membrane.</text>
</comment>
<feature type="transmembrane region" description="Helical" evidence="10">
    <location>
        <begin position="20"/>
        <end position="39"/>
    </location>
</feature>
<keyword evidence="4 10" id="KW-0813">Transport</keyword>
<name>A0A2M9XDE6_9LEPT</name>
<dbReference type="InterPro" id="IPR011867">
    <property type="entry name" value="ModB_ABC"/>
</dbReference>
<reference evidence="13 14" key="1">
    <citation type="submission" date="2017-07" db="EMBL/GenBank/DDBJ databases">
        <title>Leptospira spp. isolated from tropical soils.</title>
        <authorList>
            <person name="Thibeaux R."/>
            <person name="Iraola G."/>
            <person name="Ferres I."/>
            <person name="Bierque E."/>
            <person name="Girault D."/>
            <person name="Soupe-Gilbert M.-E."/>
            <person name="Picardeau M."/>
            <person name="Goarant C."/>
        </authorList>
    </citation>
    <scope>NUCLEOTIDE SEQUENCE [LARGE SCALE GENOMIC DNA]</scope>
    <source>
        <strain evidence="13 14">MCA1-C-A1</strain>
    </source>
</reference>
<keyword evidence="5 11" id="KW-1003">Cell membrane</keyword>
<sequence>MDTLDWDSIRHPLYLTLKVTFFSTFFAALFGIFFAYWMSKLRFFGRAFADAVLTLPMVLPPTVLGYYLLVVFGKRGLIGHFLAEQFQYSILFNLHGAVLASTIVSFPLIYRSAKAAFEDLDPEYEEISLTLGKSTWETFLKVTLPLSWRGILAGSMMAYARGMGEFGATLMIAGNIPEKTQTIALAIYDSVQSGKDEFSLVLVFVASITCVLVLTISGILLKKSHW</sequence>
<dbReference type="Pfam" id="PF00528">
    <property type="entry name" value="BPD_transp_1"/>
    <property type="match status" value="1"/>
</dbReference>
<protein>
    <recommendedName>
        <fullName evidence="11">Molybdenum transport system permease</fullName>
    </recommendedName>
</protein>
<feature type="transmembrane region" description="Helical" evidence="10">
    <location>
        <begin position="90"/>
        <end position="110"/>
    </location>
</feature>
<dbReference type="OrthoDB" id="9795403at2"/>
<evidence type="ECO:0000256" key="1">
    <source>
        <dbReference type="ARBA" id="ARBA00002949"/>
    </source>
</evidence>
<dbReference type="SUPFAM" id="SSF161098">
    <property type="entry name" value="MetI-like"/>
    <property type="match status" value="1"/>
</dbReference>
<dbReference type="Proteomes" id="UP000232196">
    <property type="component" value="Unassembled WGS sequence"/>
</dbReference>
<dbReference type="GO" id="GO:0015098">
    <property type="term" value="F:molybdate ion transmembrane transporter activity"/>
    <property type="evidence" value="ECO:0007669"/>
    <property type="project" value="UniProtKB-UniRule"/>
</dbReference>
<dbReference type="Gene3D" id="1.10.3720.10">
    <property type="entry name" value="MetI-like"/>
    <property type="match status" value="1"/>
</dbReference>
<dbReference type="CDD" id="cd06261">
    <property type="entry name" value="TM_PBP2"/>
    <property type="match status" value="1"/>
</dbReference>